<dbReference type="InterPro" id="IPR029149">
    <property type="entry name" value="Creatin/AminoP/Spt16_N"/>
</dbReference>
<dbReference type="Pfam" id="PF16189">
    <property type="entry name" value="Creatinase_N_2"/>
    <property type="match status" value="1"/>
</dbReference>
<evidence type="ECO:0000256" key="3">
    <source>
        <dbReference type="ARBA" id="ARBA00022801"/>
    </source>
</evidence>
<keyword evidence="7" id="KW-0031">Aminopeptidase</keyword>
<feature type="domain" description="Peptidase M24" evidence="5">
    <location>
        <begin position="143"/>
        <end position="357"/>
    </location>
</feature>
<dbReference type="FunFam" id="3.90.230.10:FF:000009">
    <property type="entry name" value="xaa-Pro aminopeptidase 2"/>
    <property type="match status" value="1"/>
</dbReference>
<reference evidence="8" key="1">
    <citation type="submission" date="2017-11" db="EMBL/GenBank/DDBJ databases">
        <title>The sensing device of the deep-sea amphipod.</title>
        <authorList>
            <person name="Kobayashi H."/>
            <person name="Nagahama T."/>
            <person name="Arai W."/>
            <person name="Sasagawa Y."/>
            <person name="Umeda M."/>
            <person name="Hayashi T."/>
            <person name="Nikaido I."/>
            <person name="Watanabe H."/>
            <person name="Oguri K."/>
            <person name="Kitazato H."/>
            <person name="Fujioka K."/>
            <person name="Kido Y."/>
            <person name="Takami H."/>
        </authorList>
    </citation>
    <scope>NUCLEOTIDE SEQUENCE</scope>
    <source>
        <tissue evidence="8">Whole body</tissue>
    </source>
</reference>
<dbReference type="Pfam" id="PF00557">
    <property type="entry name" value="Peptidase_M24"/>
    <property type="match status" value="1"/>
</dbReference>
<dbReference type="PANTHER" id="PTHR43763">
    <property type="entry name" value="XAA-PRO AMINOPEPTIDASE 1"/>
    <property type="match status" value="1"/>
</dbReference>
<evidence type="ECO:0000313" key="7">
    <source>
        <dbReference type="EMBL" id="LAB67970.1"/>
    </source>
</evidence>
<dbReference type="GO" id="GO:0046872">
    <property type="term" value="F:metal ion binding"/>
    <property type="evidence" value="ECO:0007669"/>
    <property type="project" value="UniProtKB-KW"/>
</dbReference>
<accession>A0A2P2I282</accession>
<dbReference type="InterPro" id="IPR000994">
    <property type="entry name" value="Pept_M24"/>
</dbReference>
<dbReference type="CDD" id="cd01085">
    <property type="entry name" value="APP"/>
    <property type="match status" value="1"/>
</dbReference>
<dbReference type="InterPro" id="IPR001131">
    <property type="entry name" value="Peptidase_M24B_aminopep-P_CS"/>
</dbReference>
<evidence type="ECO:0000256" key="4">
    <source>
        <dbReference type="RuleBase" id="RU000590"/>
    </source>
</evidence>
<dbReference type="PANTHER" id="PTHR43763:SF6">
    <property type="entry name" value="XAA-PRO AMINOPEPTIDASE 1"/>
    <property type="match status" value="1"/>
</dbReference>
<dbReference type="InterPro" id="IPR050422">
    <property type="entry name" value="X-Pro_aminopeptidase_P"/>
</dbReference>
<dbReference type="SUPFAM" id="SSF55920">
    <property type="entry name" value="Creatinase/aminopeptidase"/>
    <property type="match status" value="1"/>
</dbReference>
<evidence type="ECO:0000259" key="6">
    <source>
        <dbReference type="Pfam" id="PF16188"/>
    </source>
</evidence>
<protein>
    <submittedName>
        <fullName evidence="7">Xaa-Pro aminopeptidase 1-like</fullName>
    </submittedName>
</protein>
<keyword evidence="2 4" id="KW-0479">Metal-binding</keyword>
<dbReference type="AlphaFoldDB" id="A0A2P2I282"/>
<evidence type="ECO:0000256" key="2">
    <source>
        <dbReference type="ARBA" id="ARBA00022723"/>
    </source>
</evidence>
<dbReference type="Pfam" id="PF16188">
    <property type="entry name" value="Peptidase_M24_C"/>
    <property type="match status" value="1"/>
</dbReference>
<evidence type="ECO:0000313" key="8">
    <source>
        <dbReference type="EMBL" id="LAC21646.1"/>
    </source>
</evidence>
<sequence length="499" mass="55253">MDKQKADLLVVTALDEVAWLLNLRADDIPYNPVFRSYIMLSDAKMTLFLDSGRITPGVDFHLHVRQCIDGVCFSVTAYDNLVPRLKTAAANPAVRKVLLPKKYSYAGGVSYAVYNAVPSSKRLSAVSPVLELKARKNEVEFQGMKNSHLRDAVALVDFLAFLEKEIEAGNDWDEISAATKLEEYRAEQDHFVGLSFGTISAYGSNGAVIHYKPSNLTKKKITRDSLYLLDSGGQYKDGTTDVTRTLHYGSPTEFQKEAYTRVLMGSIDLAKLVFPKGTGDISVDVLARQHLYQVGLDYNHGTGHGIGMFLNVHEAPVQLRIYSKENHKLQLGYFFSDEPGYYKPFEFGIRLETILAVVKAQTKYESGKDFYEFEPITLVPFEPKLINLDMLDAQQCAYLNAYHDLVRTKVGAALEEQGRMAGLAYLRKKTASVECNNLSGAGRSSSCSSAQAATSNDLQSRFSGDYIIANGALTSCRADSNLVVLLVVLFAILSASRFQ</sequence>
<comment type="similarity">
    <text evidence="1 4">Belongs to the peptidase M24B family.</text>
</comment>
<dbReference type="InterPro" id="IPR032416">
    <property type="entry name" value="Peptidase_M24_C"/>
</dbReference>
<dbReference type="EMBL" id="IACF01002311">
    <property type="protein sequence ID" value="LAB67970.1"/>
    <property type="molecule type" value="mRNA"/>
</dbReference>
<dbReference type="InterPro" id="IPR033740">
    <property type="entry name" value="Pept_M24B"/>
</dbReference>
<dbReference type="EMBL" id="IACT01002362">
    <property type="protein sequence ID" value="LAC21646.1"/>
    <property type="molecule type" value="mRNA"/>
</dbReference>
<name>A0A2P2I282_9CRUS</name>
<dbReference type="Gene3D" id="3.90.230.10">
    <property type="entry name" value="Creatinase/methionine aminopeptidase superfamily"/>
    <property type="match status" value="1"/>
</dbReference>
<organism evidence="7">
    <name type="scientific">Hirondellea gigas</name>
    <dbReference type="NCBI Taxonomy" id="1518452"/>
    <lineage>
        <taxon>Eukaryota</taxon>
        <taxon>Metazoa</taxon>
        <taxon>Ecdysozoa</taxon>
        <taxon>Arthropoda</taxon>
        <taxon>Crustacea</taxon>
        <taxon>Multicrustacea</taxon>
        <taxon>Malacostraca</taxon>
        <taxon>Eumalacostraca</taxon>
        <taxon>Peracarida</taxon>
        <taxon>Amphipoda</taxon>
        <taxon>Amphilochidea</taxon>
        <taxon>Lysianassida</taxon>
        <taxon>Lysianassidira</taxon>
        <taxon>Lysianassoidea</taxon>
        <taxon>Lysianassidae</taxon>
        <taxon>Hirondellea</taxon>
    </lineage>
</organism>
<evidence type="ECO:0000259" key="5">
    <source>
        <dbReference type="Pfam" id="PF00557"/>
    </source>
</evidence>
<proteinExistence type="evidence at transcript level"/>
<evidence type="ECO:0000256" key="1">
    <source>
        <dbReference type="ARBA" id="ARBA00008766"/>
    </source>
</evidence>
<keyword evidence="7" id="KW-0645">Protease</keyword>
<dbReference type="Gene3D" id="3.40.350.10">
    <property type="entry name" value="Creatinase/prolidase N-terminal domain"/>
    <property type="match status" value="1"/>
</dbReference>
<dbReference type="InterPro" id="IPR036005">
    <property type="entry name" value="Creatinase/aminopeptidase-like"/>
</dbReference>
<feature type="domain" description="Peptidase M24 C-terminal" evidence="6">
    <location>
        <begin position="370"/>
        <end position="432"/>
    </location>
</feature>
<reference evidence="7" key="2">
    <citation type="journal article" date="2018" name="Biosci. Biotechnol. Biochem.">
        <title>Polysaccharide hydrolase of the hadal zone amphipods Hirondellea gigas.</title>
        <authorList>
            <person name="Kobayashi H."/>
            <person name="Nagahama T."/>
            <person name="Arai W."/>
            <person name="Sasagawa Y."/>
            <person name="Umeda M."/>
            <person name="Hayashi T."/>
            <person name="Nikaido I."/>
            <person name="Watanabe H."/>
            <person name="Oguri K."/>
            <person name="Kitazato H."/>
            <person name="Fujioka K."/>
            <person name="Kido Y."/>
            <person name="Takami H."/>
        </authorList>
    </citation>
    <scope>NUCLEOTIDE SEQUENCE</scope>
    <source>
        <tissue evidence="7">Whole body</tissue>
    </source>
</reference>
<dbReference type="GO" id="GO:0070006">
    <property type="term" value="F:metalloaminopeptidase activity"/>
    <property type="evidence" value="ECO:0007669"/>
    <property type="project" value="InterPro"/>
</dbReference>
<dbReference type="PROSITE" id="PS00491">
    <property type="entry name" value="PROLINE_PEPTIDASE"/>
    <property type="match status" value="1"/>
</dbReference>
<keyword evidence="3" id="KW-0378">Hydrolase</keyword>